<reference evidence="3" key="1">
    <citation type="journal article" date="2019" name="Int. J. Syst. Evol. Microbiol.">
        <title>The Global Catalogue of Microorganisms (GCM) 10K type strain sequencing project: providing services to taxonomists for standard genome sequencing and annotation.</title>
        <authorList>
            <consortium name="The Broad Institute Genomics Platform"/>
            <consortium name="The Broad Institute Genome Sequencing Center for Infectious Disease"/>
            <person name="Wu L."/>
            <person name="Ma J."/>
        </authorList>
    </citation>
    <scope>NUCLEOTIDE SEQUENCE [LARGE SCALE GENOMIC DNA]</scope>
    <source>
        <strain evidence="3">CGMCC 1.10759</strain>
    </source>
</reference>
<dbReference type="Pfam" id="PF10593">
    <property type="entry name" value="Z1"/>
    <property type="match status" value="1"/>
</dbReference>
<protein>
    <submittedName>
        <fullName evidence="2">Z1 domain-containing protein</fullName>
    </submittedName>
</protein>
<organism evidence="2 3">
    <name type="scientific">Steroidobacter flavus</name>
    <dbReference type="NCBI Taxonomy" id="1842136"/>
    <lineage>
        <taxon>Bacteria</taxon>
        <taxon>Pseudomonadati</taxon>
        <taxon>Pseudomonadota</taxon>
        <taxon>Gammaproteobacteria</taxon>
        <taxon>Steroidobacterales</taxon>
        <taxon>Steroidobacteraceae</taxon>
        <taxon>Steroidobacter</taxon>
    </lineage>
</organism>
<dbReference type="Proteomes" id="UP001595904">
    <property type="component" value="Unassembled WGS sequence"/>
</dbReference>
<sequence>MLQKSDLSASAGTLNLHGACFTAIMETLHATTSAADAQRTRQSATQVVLNAIKSYQRVFGGNDVGARGTGRVSRRFRGAGAPRGNTGLMNGRVQSGKTNASIVTVALASGNGFRCFVILTSDNTWLGRQTVERFRLQLGAGDGPIVRSWEDWRHDPEDFVRSVQPYLEDTGIVLVSTKNTKNLENLARVLKCLGADQVPGMVLDDEADNASLNTNTARMASGRTTEPSAIFALIGKIRAQMPNHVFVQITATPQSLLLQAIDHPLRPAWVVMVEPGEGYVGGETFFEGESKYIVHVDGSEIEGLRSGKVDPNDASEMPAGLRRAVCFFVTATALRELEHGRKEVLSMLIHIDHKKISHKAVESVLRRYLMWLDKALRSKLAAHDRKFAESQMHEAYEELQRTSAKLPPLSAIVSRLHSSLRNAEPQIIDADNPNQKPEYRPGRNFLIGGNRLGRGVTIEGLAVTYYARDAKTKMMDTVHQHARMFGYRKALLPITRLYSPEHIVSALKDIHSSDEGTRQLLEREGTLDVKPVWVGPKLRPTRANVLNPADLRAVVSGVTIWPPNLIHAPAKVKPLLRKLEARLAPFIDPDVYYEIPIDEMARILELMPSERVPHRTWGDERIQQLLEAMKALPVAITSGIINVRRGRRGEEGYDVSQVAQERSGFAHGTAMTKLKARYPGRPILLLRKQAGRTEKHWKGQAFYAPTLIVPQTRYAFVFVDA</sequence>
<feature type="domain" description="Putative endonuclease Z1" evidence="1">
    <location>
        <begin position="321"/>
        <end position="542"/>
    </location>
</feature>
<dbReference type="RefSeq" id="WP_380602935.1">
    <property type="nucleotide sequence ID" value="NZ_JBHSDU010000015.1"/>
</dbReference>
<evidence type="ECO:0000313" key="3">
    <source>
        <dbReference type="Proteomes" id="UP001595904"/>
    </source>
</evidence>
<comment type="caution">
    <text evidence="2">The sequence shown here is derived from an EMBL/GenBank/DDBJ whole genome shotgun (WGS) entry which is preliminary data.</text>
</comment>
<gene>
    <name evidence="2" type="ORF">ACFPN2_28185</name>
</gene>
<name>A0ABV8T0N4_9GAMM</name>
<evidence type="ECO:0000259" key="1">
    <source>
        <dbReference type="Pfam" id="PF10593"/>
    </source>
</evidence>
<dbReference type="InterPro" id="IPR018310">
    <property type="entry name" value="Put_endonuclease_Z1-dom"/>
</dbReference>
<keyword evidence="3" id="KW-1185">Reference proteome</keyword>
<evidence type="ECO:0000313" key="2">
    <source>
        <dbReference type="EMBL" id="MFC4312995.1"/>
    </source>
</evidence>
<dbReference type="EMBL" id="JBHSDU010000015">
    <property type="protein sequence ID" value="MFC4312995.1"/>
    <property type="molecule type" value="Genomic_DNA"/>
</dbReference>
<proteinExistence type="predicted"/>
<accession>A0ABV8T0N4</accession>